<comment type="caution">
    <text evidence="1">The sequence shown here is derived from an EMBL/GenBank/DDBJ whole genome shotgun (WGS) entry which is preliminary data.</text>
</comment>
<dbReference type="Proteomes" id="UP000807306">
    <property type="component" value="Unassembled WGS sequence"/>
</dbReference>
<keyword evidence="2" id="KW-1185">Reference proteome</keyword>
<dbReference type="EMBL" id="MU157866">
    <property type="protein sequence ID" value="KAF9526930.1"/>
    <property type="molecule type" value="Genomic_DNA"/>
</dbReference>
<dbReference type="AlphaFoldDB" id="A0A9P6EDD5"/>
<evidence type="ECO:0000313" key="1">
    <source>
        <dbReference type="EMBL" id="KAF9526930.1"/>
    </source>
</evidence>
<gene>
    <name evidence="1" type="ORF">CPB83DRAFT_857227</name>
</gene>
<name>A0A9P6EDD5_9AGAR</name>
<proteinExistence type="predicted"/>
<dbReference type="OrthoDB" id="2745898at2759"/>
<reference evidence="1" key="1">
    <citation type="submission" date="2020-11" db="EMBL/GenBank/DDBJ databases">
        <authorList>
            <consortium name="DOE Joint Genome Institute"/>
            <person name="Ahrendt S."/>
            <person name="Riley R."/>
            <person name="Andreopoulos W."/>
            <person name="Labutti K."/>
            <person name="Pangilinan J."/>
            <person name="Ruiz-Duenas F.J."/>
            <person name="Barrasa J.M."/>
            <person name="Sanchez-Garcia M."/>
            <person name="Camarero S."/>
            <person name="Miyauchi S."/>
            <person name="Serrano A."/>
            <person name="Linde D."/>
            <person name="Babiker R."/>
            <person name="Drula E."/>
            <person name="Ayuso-Fernandez I."/>
            <person name="Pacheco R."/>
            <person name="Padilla G."/>
            <person name="Ferreira P."/>
            <person name="Barriuso J."/>
            <person name="Kellner H."/>
            <person name="Castanera R."/>
            <person name="Alfaro M."/>
            <person name="Ramirez L."/>
            <person name="Pisabarro A.G."/>
            <person name="Kuo A."/>
            <person name="Tritt A."/>
            <person name="Lipzen A."/>
            <person name="He G."/>
            <person name="Yan M."/>
            <person name="Ng V."/>
            <person name="Cullen D."/>
            <person name="Martin F."/>
            <person name="Rosso M.-N."/>
            <person name="Henrissat B."/>
            <person name="Hibbett D."/>
            <person name="Martinez A.T."/>
            <person name="Grigoriev I.V."/>
        </authorList>
    </citation>
    <scope>NUCLEOTIDE SEQUENCE</scope>
    <source>
        <strain evidence="1">CBS 506.95</strain>
    </source>
</reference>
<protein>
    <submittedName>
        <fullName evidence="1">Uncharacterized protein</fullName>
    </submittedName>
</protein>
<accession>A0A9P6EDD5</accession>
<organism evidence="1 2">
    <name type="scientific">Crepidotus variabilis</name>
    <dbReference type="NCBI Taxonomy" id="179855"/>
    <lineage>
        <taxon>Eukaryota</taxon>
        <taxon>Fungi</taxon>
        <taxon>Dikarya</taxon>
        <taxon>Basidiomycota</taxon>
        <taxon>Agaricomycotina</taxon>
        <taxon>Agaricomycetes</taxon>
        <taxon>Agaricomycetidae</taxon>
        <taxon>Agaricales</taxon>
        <taxon>Agaricineae</taxon>
        <taxon>Crepidotaceae</taxon>
        <taxon>Crepidotus</taxon>
    </lineage>
</organism>
<sequence length="408" mass="45470">MSVLPQELIDLCVDFLAADRNTPALSAASMASTSINERCRYHKFARVTITVPLDQVSPGSLRALKNAQTLVSVLVETPSIKIYIRHFSIVFWGAEIGAELLALLNEISSPQCQLQTIHFLMPSISNVFPNSATFHEALAKLMKMSTHHTLELVDVLNAPLWLLYSKSLQHLRLIESTMRGANDQIGPSASDNPLNLQSLNIHRFITEFLKAIPVERGLQPLLSSLQHLEISIAGASDAHAFMGIMAQAGGNLIKVIIRIASTKLALPTCFDTPFDLALCPRLQSFVIYLNIAKNLRYPAMENETLFCLSSINTSVRHLKIGQSWQSSTLTTFNSVEDDLYGWRLLDDFLNGPCVPNLLDLQIEVAVHREDTGRTINEIKVETEELLEKFIPHMPSERKIGYTKWVGVN</sequence>
<evidence type="ECO:0000313" key="2">
    <source>
        <dbReference type="Proteomes" id="UP000807306"/>
    </source>
</evidence>